<evidence type="ECO:0000313" key="1">
    <source>
        <dbReference type="EMBL" id="MBX67713.1"/>
    </source>
</evidence>
<accession>A0A2P2QL64</accession>
<protein>
    <submittedName>
        <fullName evidence="1">Uncharacterized protein</fullName>
    </submittedName>
</protein>
<reference evidence="1" key="1">
    <citation type="submission" date="2018-02" db="EMBL/GenBank/DDBJ databases">
        <title>Rhizophora mucronata_Transcriptome.</title>
        <authorList>
            <person name="Meera S.P."/>
            <person name="Sreeshan A."/>
            <person name="Augustine A."/>
        </authorList>
    </citation>
    <scope>NUCLEOTIDE SEQUENCE</scope>
    <source>
        <tissue evidence="1">Leaf</tissue>
    </source>
</reference>
<sequence>MLVGYLQLLGMGVLHRKMQKTLFYHSVNVLH</sequence>
<proteinExistence type="predicted"/>
<organism evidence="1">
    <name type="scientific">Rhizophora mucronata</name>
    <name type="common">Asiatic mangrove</name>
    <dbReference type="NCBI Taxonomy" id="61149"/>
    <lineage>
        <taxon>Eukaryota</taxon>
        <taxon>Viridiplantae</taxon>
        <taxon>Streptophyta</taxon>
        <taxon>Embryophyta</taxon>
        <taxon>Tracheophyta</taxon>
        <taxon>Spermatophyta</taxon>
        <taxon>Magnoliopsida</taxon>
        <taxon>eudicotyledons</taxon>
        <taxon>Gunneridae</taxon>
        <taxon>Pentapetalae</taxon>
        <taxon>rosids</taxon>
        <taxon>fabids</taxon>
        <taxon>Malpighiales</taxon>
        <taxon>Rhizophoraceae</taxon>
        <taxon>Rhizophora</taxon>
    </lineage>
</organism>
<dbReference type="AlphaFoldDB" id="A0A2P2QL64"/>
<dbReference type="EMBL" id="GGEC01087229">
    <property type="protein sequence ID" value="MBX67713.1"/>
    <property type="molecule type" value="Transcribed_RNA"/>
</dbReference>
<name>A0A2P2QL64_RHIMU</name>